<organism evidence="3 4">
    <name type="scientific">Luminiphilus syltensis NOR5-1B</name>
    <dbReference type="NCBI Taxonomy" id="565045"/>
    <lineage>
        <taxon>Bacteria</taxon>
        <taxon>Pseudomonadati</taxon>
        <taxon>Pseudomonadota</taxon>
        <taxon>Gammaproteobacteria</taxon>
        <taxon>Cellvibrionales</taxon>
        <taxon>Halieaceae</taxon>
        <taxon>Luminiphilus</taxon>
    </lineage>
</organism>
<keyword evidence="2 3" id="KW-0560">Oxidoreductase</keyword>
<protein>
    <submittedName>
        <fullName evidence="3">Putative NAD-dependent 7alpha-hydroxysteroid dehydrogenase, dehydroxylation of bile acid</fullName>
        <ecNumber evidence="3">1.1.1.159</ecNumber>
    </submittedName>
</protein>
<dbReference type="PANTHER" id="PTHR43943:SF17">
    <property type="entry name" value="3-PHENYLPROPIONATE-DIHYDRODIOL_CINNAMIC ACID-DIHYDRODIOL DEHYDROGENASE"/>
    <property type="match status" value="1"/>
</dbReference>
<dbReference type="Pfam" id="PF13561">
    <property type="entry name" value="adh_short_C2"/>
    <property type="match status" value="1"/>
</dbReference>
<accession>B8KSR5</accession>
<dbReference type="SUPFAM" id="SSF51735">
    <property type="entry name" value="NAD(P)-binding Rossmann-fold domains"/>
    <property type="match status" value="1"/>
</dbReference>
<dbReference type="FunFam" id="3.40.50.720:FF:000084">
    <property type="entry name" value="Short-chain dehydrogenase reductase"/>
    <property type="match status" value="1"/>
</dbReference>
<dbReference type="eggNOG" id="COG1028">
    <property type="taxonomic scope" value="Bacteria"/>
</dbReference>
<evidence type="ECO:0000256" key="2">
    <source>
        <dbReference type="ARBA" id="ARBA00023002"/>
    </source>
</evidence>
<dbReference type="PRINTS" id="PR00081">
    <property type="entry name" value="GDHRDH"/>
</dbReference>
<dbReference type="PANTHER" id="PTHR43943">
    <property type="entry name" value="DEHYDROGENASE/REDUCTASE (SDR FAMILY) MEMBER 4"/>
    <property type="match status" value="1"/>
</dbReference>
<dbReference type="Proteomes" id="UP000004699">
    <property type="component" value="Unassembled WGS sequence"/>
</dbReference>
<reference evidence="4" key="1">
    <citation type="journal article" date="2013" name="BMC Microbiol.">
        <title>Taxonomy and evolution of bacteriochlorophyll a-containing members of the OM60/NOR5 clade of marine gammaproteobacteria: description of Luminiphilus syltensis gen. nov., sp. nov., reclassification of Haliea rubra as Pseudohaliea rubra gen. nov., comb. nov., and emendation of Chromatocurvus halotolerans.</title>
        <authorList>
            <person name="Spring S."/>
            <person name="Riedel T."/>
            <person name="Sproer C."/>
            <person name="Yan S."/>
            <person name="Harder J."/>
            <person name="Fuchs B.M."/>
        </authorList>
    </citation>
    <scope>NUCLEOTIDE SEQUENCE [LARGE SCALE GENOMIC DNA]</scope>
    <source>
        <strain evidence="4">NOR51-B</strain>
    </source>
</reference>
<dbReference type="EC" id="1.1.1.159" evidence="3"/>
<keyword evidence="4" id="KW-1185">Reference proteome</keyword>
<proteinExistence type="inferred from homology"/>
<dbReference type="HOGENOM" id="CLU_010194_1_2_6"/>
<dbReference type="GO" id="GO:0008709">
    <property type="term" value="F:cholate 7-alpha-dehydrogenase (NAD+) activity"/>
    <property type="evidence" value="ECO:0007669"/>
    <property type="project" value="UniProtKB-EC"/>
</dbReference>
<dbReference type="RefSeq" id="WP_009019706.1">
    <property type="nucleotide sequence ID" value="NZ_DS999411.1"/>
</dbReference>
<dbReference type="AlphaFoldDB" id="B8KSR5"/>
<name>B8KSR5_9GAMM</name>
<gene>
    <name evidence="3" type="ORF">NOR51B_899</name>
</gene>
<sequence length="253" mass="25947">MDLGIKGKVALITGSTKGIGRGIAEAFAAEGCHVGICARNSDEVDAAVKELSASGVKVAGGVVDVADPASLETWVSQCVAELGGVDFFVPNVSAGGADASEDGWRANFEADLLSTWRGVQLTQPHIEKSECGAIVVISSTAAIEAFAGATPYGAMKAALLNYAGNLAHDLAPKGIRVNSVSPGPIFIEGGAWDQIKEAMPEIYEGTVAAIPMGRMGSAQEVADQVVFLCSPRASFTTGTNVVLDGAFTKGLQF</sequence>
<comment type="similarity">
    <text evidence="1">Belongs to the short-chain dehydrogenases/reductases (SDR) family.</text>
</comment>
<evidence type="ECO:0000313" key="4">
    <source>
        <dbReference type="Proteomes" id="UP000004699"/>
    </source>
</evidence>
<dbReference type="STRING" id="565045.NOR51B_899"/>
<dbReference type="Gene3D" id="3.40.50.720">
    <property type="entry name" value="NAD(P)-binding Rossmann-like Domain"/>
    <property type="match status" value="1"/>
</dbReference>
<evidence type="ECO:0000313" key="3">
    <source>
        <dbReference type="EMBL" id="EED34959.1"/>
    </source>
</evidence>
<dbReference type="EMBL" id="DS999411">
    <property type="protein sequence ID" value="EED34959.1"/>
    <property type="molecule type" value="Genomic_DNA"/>
</dbReference>
<dbReference type="OrthoDB" id="9804774at2"/>
<dbReference type="InterPro" id="IPR002347">
    <property type="entry name" value="SDR_fam"/>
</dbReference>
<dbReference type="InterPro" id="IPR036291">
    <property type="entry name" value="NAD(P)-bd_dom_sf"/>
</dbReference>
<evidence type="ECO:0000256" key="1">
    <source>
        <dbReference type="ARBA" id="ARBA00006484"/>
    </source>
</evidence>